<dbReference type="InterPro" id="IPR017853">
    <property type="entry name" value="GH"/>
</dbReference>
<evidence type="ECO:0000259" key="6">
    <source>
        <dbReference type="SMART" id="SM00642"/>
    </source>
</evidence>
<dbReference type="Proteomes" id="UP000078516">
    <property type="component" value="Unassembled WGS sequence"/>
</dbReference>
<dbReference type="GO" id="GO:0005975">
    <property type="term" value="P:carbohydrate metabolic process"/>
    <property type="evidence" value="ECO:0007669"/>
    <property type="project" value="InterPro"/>
</dbReference>
<dbReference type="RefSeq" id="WP_067481852.1">
    <property type="nucleotide sequence ID" value="NZ_JARQAN010000001.1"/>
</dbReference>
<comment type="caution">
    <text evidence="7">The sequence shown here is derived from an EMBL/GenBank/DDBJ whole genome shotgun (WGS) entry which is preliminary data.</text>
</comment>
<dbReference type="PIRSF" id="PIRSF003059">
    <property type="entry name" value="Sucrose_phosphorylase"/>
    <property type="match status" value="1"/>
</dbReference>
<protein>
    <recommendedName>
        <fullName evidence="4">Sucrose phosphorylase</fullName>
        <ecNumber evidence="4">2.4.1.7</ecNumber>
    </recommendedName>
    <alternativeName>
        <fullName evidence="4">Sucrose glucosyltransferase</fullName>
    </alternativeName>
</protein>
<gene>
    <name evidence="7" type="ORF">A6E74_02530</name>
</gene>
<name>A0A179ESV8_ENTTH</name>
<dbReference type="InterPro" id="IPR016377">
    <property type="entry name" value="Sucrose_GGa_phosphorylase-rel"/>
</dbReference>
<evidence type="ECO:0000256" key="4">
    <source>
        <dbReference type="PIRNR" id="PIRNR003059"/>
    </source>
</evidence>
<dbReference type="PANTHER" id="PTHR38784">
    <property type="entry name" value="SUCROSE PHOSPHORYLASE"/>
    <property type="match status" value="1"/>
</dbReference>
<dbReference type="InterPro" id="IPR045857">
    <property type="entry name" value="O16G_dom_2"/>
</dbReference>
<dbReference type="Gene3D" id="3.90.400.10">
    <property type="entry name" value="Oligo-1,6-glucosidase, Domain 2"/>
    <property type="match status" value="1"/>
</dbReference>
<dbReference type="SMART" id="SM00642">
    <property type="entry name" value="Aamy"/>
    <property type="match status" value="1"/>
</dbReference>
<comment type="similarity">
    <text evidence="1 4">Belongs to the glycosyl hydrolase 13 family. Sucrose phosphorylase subfamily.</text>
</comment>
<keyword evidence="3 4" id="KW-0808">Transferase</keyword>
<sequence length="561" mass="64052">MITEKIATHLEKIYTSKQDLDQANQLFTDLLEKYATKEFTENPAIDQSNAYLITYGDSFQNGNEKGLKVLREVVQTYLDDSITDVHLLPMFPFTSDDGFSVTDYLTINRALGDWDDIKKLAQKKRLMYDFVANHMSAKSEWFKKFLNNDIGFEQSFVEYQEEFDTTNVTRPRTSPLFHEYSTDKGEKKKVWTTFSDDQVDVNPKDPIMLARLSEVLLEYTFRGASSIRLDAIGFLWKDSGTTCMHLPKTHEIVKMWRTLLNHFSPNTQIITETNVPHKENISYLGDGHNEANQVYQFPLPPLVLFSFIQENTQKLAEWASTIHALSDEATFFNFLASHDGIGMRPVEGILDDTERETIVERVLNNQGKVSYKSNPDGSQTVYELNINYGDALRSSEDTDQLAAKKLIAAHNILLSFVGVPAIYYHSIFGSRGDLQGVEESGINRRINRQKIETKQLATELDIDSYRKTVYEGITRLLKERQNYEAFSPYGEQEVLHLDEQVFALKRTAKDGSEIISLTNVTGTEKIVEGLNGINVLTQTEVDNNFRLAPYGIAWIKVGEQQ</sequence>
<keyword evidence="2 4" id="KW-0328">Glycosyltransferase</keyword>
<evidence type="ECO:0000313" key="8">
    <source>
        <dbReference type="Proteomes" id="UP000078516"/>
    </source>
</evidence>
<evidence type="ECO:0000256" key="5">
    <source>
        <dbReference type="PIRSR" id="PIRSR003059-2"/>
    </source>
</evidence>
<dbReference type="CDD" id="cd11356">
    <property type="entry name" value="AmyAc_Sucrose_phosphorylase-like_1"/>
    <property type="match status" value="1"/>
</dbReference>
<accession>A0A179ESV8</accession>
<feature type="binding site" evidence="5">
    <location>
        <position position="444"/>
    </location>
    <ligand>
        <name>substrate</name>
    </ligand>
</feature>
<evidence type="ECO:0000256" key="2">
    <source>
        <dbReference type="ARBA" id="ARBA00022676"/>
    </source>
</evidence>
<feature type="binding site" evidence="5">
    <location>
        <begin position="228"/>
        <end position="230"/>
    </location>
    <ligand>
        <name>substrate</name>
    </ligand>
</feature>
<feature type="binding site" evidence="5">
    <location>
        <position position="96"/>
    </location>
    <ligand>
        <name>substrate</name>
    </ligand>
</feature>
<dbReference type="EMBL" id="LWMN01000010">
    <property type="protein sequence ID" value="OAQ56306.1"/>
    <property type="molecule type" value="Genomic_DNA"/>
</dbReference>
<evidence type="ECO:0000313" key="7">
    <source>
        <dbReference type="EMBL" id="OAQ56306.1"/>
    </source>
</evidence>
<feature type="binding site" evidence="5">
    <location>
        <position position="134"/>
    </location>
    <ligand>
        <name>substrate</name>
    </ligand>
</feature>
<dbReference type="PANTHER" id="PTHR38784:SF1">
    <property type="entry name" value="SUCROSE PHOSPHORYLASE"/>
    <property type="match status" value="1"/>
</dbReference>
<dbReference type="AlphaFoldDB" id="A0A179ESV8"/>
<feature type="domain" description="Glycosyl hydrolase family 13 catalytic" evidence="6">
    <location>
        <begin position="53"/>
        <end position="480"/>
    </location>
</feature>
<dbReference type="SUPFAM" id="SSF51445">
    <property type="entry name" value="(Trans)glycosidases"/>
    <property type="match status" value="1"/>
</dbReference>
<evidence type="ECO:0000256" key="3">
    <source>
        <dbReference type="ARBA" id="ARBA00022679"/>
    </source>
</evidence>
<dbReference type="Gene3D" id="3.20.20.80">
    <property type="entry name" value="Glycosidases"/>
    <property type="match status" value="1"/>
</dbReference>
<keyword evidence="8" id="KW-1185">Reference proteome</keyword>
<dbReference type="GO" id="GO:0009018">
    <property type="term" value="F:sucrose phosphorylase activity"/>
    <property type="evidence" value="ECO:0007669"/>
    <property type="project" value="UniProtKB-EC"/>
</dbReference>
<dbReference type="Pfam" id="PF00128">
    <property type="entry name" value="Alpha-amylase"/>
    <property type="match status" value="1"/>
</dbReference>
<feature type="binding site" evidence="5">
    <location>
        <begin position="338"/>
        <end position="339"/>
    </location>
    <ligand>
        <name>substrate</name>
    </ligand>
</feature>
<reference evidence="7 8" key="1">
    <citation type="submission" date="2016-04" db="EMBL/GenBank/DDBJ databases">
        <title>Draft genome of an Enterococcus thailandicus strain isolated from bovine feces.</title>
        <authorList>
            <person name="Beukers A.G."/>
            <person name="Zaheer R."/>
            <person name="Goji N."/>
            <person name="Cook S.R."/>
            <person name="Amoako K."/>
            <person name="Chaves A.V."/>
            <person name="Ward M.P."/>
            <person name="Mcallister T.A."/>
        </authorList>
    </citation>
    <scope>NUCLEOTIDE SEQUENCE [LARGE SCALE GENOMIC DNA]</scope>
    <source>
        <strain evidence="7 8">F0711D 46</strain>
    </source>
</reference>
<organism evidence="7 8">
    <name type="scientific">Enterococcus thailandicus</name>
    <dbReference type="NCBI Taxonomy" id="417368"/>
    <lineage>
        <taxon>Bacteria</taxon>
        <taxon>Bacillati</taxon>
        <taxon>Bacillota</taxon>
        <taxon>Bacilli</taxon>
        <taxon>Lactobacillales</taxon>
        <taxon>Enterococcaceae</taxon>
        <taxon>Enterococcus</taxon>
    </lineage>
</organism>
<dbReference type="EC" id="2.4.1.7" evidence="4"/>
<dbReference type="InterPro" id="IPR006047">
    <property type="entry name" value="GH13_cat_dom"/>
</dbReference>
<comment type="catalytic activity">
    <reaction evidence="4">
        <text>sucrose + phosphate = D-fructose + alpha-D-glucose 1-phosphate</text>
        <dbReference type="Rhea" id="RHEA:24048"/>
        <dbReference type="ChEBI" id="CHEBI:17992"/>
        <dbReference type="ChEBI" id="CHEBI:37721"/>
        <dbReference type="ChEBI" id="CHEBI:43474"/>
        <dbReference type="ChEBI" id="CHEBI:58601"/>
        <dbReference type="EC" id="2.4.1.7"/>
    </reaction>
</comment>
<evidence type="ECO:0000256" key="1">
    <source>
        <dbReference type="ARBA" id="ARBA00008452"/>
    </source>
</evidence>
<proteinExistence type="inferred from homology"/>
<dbReference type="InterPro" id="IPR033746">
    <property type="entry name" value="GGa_phosphorylase"/>
</dbReference>